<reference evidence="2 3" key="1">
    <citation type="submission" date="2024-10" db="EMBL/GenBank/DDBJ databases">
        <authorList>
            <person name="Ratan Roy A."/>
            <person name="Morales Sandoval P.H."/>
            <person name="De Los Santos Villalobos S."/>
            <person name="Chakraborty S."/>
            <person name="Mukherjee J."/>
        </authorList>
    </citation>
    <scope>NUCLEOTIDE SEQUENCE [LARGE SCALE GENOMIC DNA]</scope>
    <source>
        <strain evidence="2 3">S1</strain>
    </source>
</reference>
<keyword evidence="3" id="KW-1185">Reference proteome</keyword>
<feature type="non-terminal residue" evidence="2">
    <location>
        <position position="503"/>
    </location>
</feature>
<dbReference type="SUPFAM" id="SSF51126">
    <property type="entry name" value="Pectin lyase-like"/>
    <property type="match status" value="2"/>
</dbReference>
<sequence>LFGPNARLSIGGSVIASTAERVIFDDGVSFGGSDTTSNPLLTVSTPIGLQLGATAGPIEVQGTPANNFFFRAPTLSIAPNQTLALIGGQIDINSASISAPDSRVEIWAMQNGTVQIPPSGNWQLASLSALPTWGNITLRESSSIDTSGANGGAVNIRGRGLTLQDGSSITSFTGANGQGQGINVQTSQFVDLLGVSHPENYIPPGLTTGVFGSEAVAGDITIHTQQLRLANAGWIQSMNFGTDFFTFAPITEAKTGNIVIRATDVEVGGHLPFPNPATGVYVASAITTLVSGGQQNDSGTISVEAQRVRLVDGGRISTDLVGAPNFFTGLTDFTTGNAGDISVTATESLEIRGTTPDNFSSAIISSIQNFADGQAGDIEIRAGQLTLSDGGTISSAISGSPIAANAGKGTAGNITIRATDVQVSDPIIDLYSQGFTGITVAIGQNSTVVVEQNPTDQRGNIDLRANSVRVFNGGQITSSSEGNGPAGNVNLTASTIDVQGRSQ</sequence>
<proteinExistence type="predicted"/>
<name>A0ABW6ILV1_9CYAN</name>
<dbReference type="InterPro" id="IPR012334">
    <property type="entry name" value="Pectin_lyas_fold"/>
</dbReference>
<dbReference type="InterPro" id="IPR011050">
    <property type="entry name" value="Pectin_lyase_fold/virulence"/>
</dbReference>
<organism evidence="2 3">
    <name type="scientific">Almyronema epifaneia S1</name>
    <dbReference type="NCBI Taxonomy" id="2991925"/>
    <lineage>
        <taxon>Bacteria</taxon>
        <taxon>Bacillati</taxon>
        <taxon>Cyanobacteriota</taxon>
        <taxon>Cyanophyceae</taxon>
        <taxon>Nodosilineales</taxon>
        <taxon>Nodosilineaceae</taxon>
        <taxon>Almyronema</taxon>
        <taxon>Almyronema epifaneia</taxon>
    </lineage>
</organism>
<evidence type="ECO:0000313" key="2">
    <source>
        <dbReference type="EMBL" id="MFE4108525.1"/>
    </source>
</evidence>
<dbReference type="Proteomes" id="UP001600165">
    <property type="component" value="Unassembled WGS sequence"/>
</dbReference>
<feature type="domain" description="Filamentous haemagglutinin FhaB/tRNA nuclease CdiA-like TPS" evidence="1">
    <location>
        <begin position="2"/>
        <end position="155"/>
    </location>
</feature>
<accession>A0ABW6ILV1</accession>
<dbReference type="InterPro" id="IPR008638">
    <property type="entry name" value="FhaB/CdiA-like_TPS"/>
</dbReference>
<protein>
    <submittedName>
        <fullName evidence="2">S-layer family protein</fullName>
    </submittedName>
</protein>
<dbReference type="Pfam" id="PF05860">
    <property type="entry name" value="TPS"/>
    <property type="match status" value="1"/>
</dbReference>
<evidence type="ECO:0000313" key="3">
    <source>
        <dbReference type="Proteomes" id="UP001600165"/>
    </source>
</evidence>
<dbReference type="Gene3D" id="2.160.20.10">
    <property type="entry name" value="Single-stranded right-handed beta-helix, Pectin lyase-like"/>
    <property type="match status" value="2"/>
</dbReference>
<comment type="caution">
    <text evidence="2">The sequence shown here is derived from an EMBL/GenBank/DDBJ whole genome shotgun (WGS) entry which is preliminary data.</text>
</comment>
<feature type="non-terminal residue" evidence="2">
    <location>
        <position position="1"/>
    </location>
</feature>
<gene>
    <name evidence="2" type="ORF">ACFVKH_19770</name>
</gene>
<evidence type="ECO:0000259" key="1">
    <source>
        <dbReference type="Pfam" id="PF05860"/>
    </source>
</evidence>
<dbReference type="EMBL" id="JBHZOL010000112">
    <property type="protein sequence ID" value="MFE4108525.1"/>
    <property type="molecule type" value="Genomic_DNA"/>
</dbReference>